<dbReference type="InterPro" id="IPR012908">
    <property type="entry name" value="PGAP1-ab_dom-like"/>
</dbReference>
<dbReference type="OrthoDB" id="556502at2"/>
<name>A0A178J7W2_9VIBR</name>
<dbReference type="PANTHER" id="PTHR37946:SF1">
    <property type="entry name" value="SLL1969 PROTEIN"/>
    <property type="match status" value="1"/>
</dbReference>
<dbReference type="AlphaFoldDB" id="A0A178J7W2"/>
<accession>A0A178J7W2</accession>
<dbReference type="PANTHER" id="PTHR37946">
    <property type="entry name" value="SLL1969 PROTEIN"/>
    <property type="match status" value="1"/>
</dbReference>
<protein>
    <submittedName>
        <fullName evidence="3">Cobinamide adenolsyltransferase</fullName>
    </submittedName>
    <submittedName>
        <fullName evidence="2">Triacylglycerol lipase</fullName>
    </submittedName>
</protein>
<reference evidence="2" key="2">
    <citation type="submission" date="2022-11" db="EMBL/GenBank/DDBJ databases">
        <title>Role of the vibriolysin VemA secreted by the emergent pathogen Vibrio europaeus in the colonization of Manila clam mucus.</title>
        <authorList>
            <person name="Martinez C."/>
            <person name="Rodriguez S."/>
            <person name="Vences A."/>
            <person name="Barja J.L."/>
            <person name="Toranzo A.E."/>
            <person name="Dubert J."/>
        </authorList>
    </citation>
    <scope>NUCLEOTIDE SEQUENCE</scope>
    <source>
        <strain evidence="2">3454</strain>
    </source>
</reference>
<dbReference type="Gene3D" id="3.40.50.1820">
    <property type="entry name" value="alpha/beta hydrolase"/>
    <property type="match status" value="1"/>
</dbReference>
<evidence type="ECO:0000259" key="1">
    <source>
        <dbReference type="Pfam" id="PF07819"/>
    </source>
</evidence>
<dbReference type="EMBL" id="LUAX01000007">
    <property type="protein sequence ID" value="OAM98232.1"/>
    <property type="molecule type" value="Genomic_DNA"/>
</dbReference>
<keyword evidence="5" id="KW-1185">Reference proteome</keyword>
<dbReference type="InterPro" id="IPR029058">
    <property type="entry name" value="AB_hydrolase_fold"/>
</dbReference>
<dbReference type="EMBL" id="JAPFIT010000010">
    <property type="protein sequence ID" value="MDC5738923.1"/>
    <property type="molecule type" value="Genomic_DNA"/>
</dbReference>
<sequence length="210" mass="23158">MKIIILHGLYMHGMVMQPLSHKLREFGYRTKILSYNSVAIDEQQVFTSIDNALSDTMPNVLVGHSLGGLIIKHYLQSRQLNQDVVSHVVTIGSPMQGASIVTRIQELGMSVILGNSPDFGLAQHEGSWSVPQKLGCIAGTLPLGARSLLLMDNKMMSDGTVTVDETKIEGMTDHIEIRSSHTSLIYSSLVPEQIHHFIANGQFKKTELVH</sequence>
<dbReference type="SUPFAM" id="SSF53474">
    <property type="entry name" value="alpha/beta-Hydrolases"/>
    <property type="match status" value="1"/>
</dbReference>
<evidence type="ECO:0000313" key="3">
    <source>
        <dbReference type="EMBL" id="OAM98232.1"/>
    </source>
</evidence>
<reference evidence="3 4" key="1">
    <citation type="submission" date="2016-03" db="EMBL/GenBank/DDBJ databases">
        <title>Draft genome sequence of the Vibrio tubiashii subs. europaeus.</title>
        <authorList>
            <person name="Spinard E."/>
            <person name="Dubert J."/>
            <person name="Nelson D.R."/>
            <person name="Barja J.L."/>
        </authorList>
    </citation>
    <scope>NUCLEOTIDE SEQUENCE [LARGE SCALE GENOMIC DNA]</scope>
    <source>
        <strain evidence="4">PP-638</strain>
        <strain evidence="3">PP2-638</strain>
    </source>
</reference>
<dbReference type="GO" id="GO:0016788">
    <property type="term" value="F:hydrolase activity, acting on ester bonds"/>
    <property type="evidence" value="ECO:0007669"/>
    <property type="project" value="InterPro"/>
</dbReference>
<dbReference type="Proteomes" id="UP001150001">
    <property type="component" value="Unassembled WGS sequence"/>
</dbReference>
<evidence type="ECO:0000313" key="4">
    <source>
        <dbReference type="Proteomes" id="UP000094761"/>
    </source>
</evidence>
<dbReference type="Pfam" id="PF07819">
    <property type="entry name" value="PGAP1"/>
    <property type="match status" value="1"/>
</dbReference>
<proteinExistence type="predicted"/>
<keyword evidence="3" id="KW-0808">Transferase</keyword>
<dbReference type="GeneID" id="78078447"/>
<comment type="caution">
    <text evidence="3">The sequence shown here is derived from an EMBL/GenBank/DDBJ whole genome shotgun (WGS) entry which is preliminary data.</text>
</comment>
<dbReference type="RefSeq" id="WP_069669377.1">
    <property type="nucleotide sequence ID" value="NZ_JAPFIM010000018.1"/>
</dbReference>
<gene>
    <name evidence="3" type="ORF">AZ468_22205</name>
    <name evidence="2" type="ORF">OPW20_02530</name>
</gene>
<dbReference type="GO" id="GO:0016740">
    <property type="term" value="F:transferase activity"/>
    <property type="evidence" value="ECO:0007669"/>
    <property type="project" value="UniProtKB-KW"/>
</dbReference>
<evidence type="ECO:0000313" key="5">
    <source>
        <dbReference type="Proteomes" id="UP001150001"/>
    </source>
</evidence>
<dbReference type="Proteomes" id="UP000094761">
    <property type="component" value="Unassembled WGS sequence"/>
</dbReference>
<organism evidence="3 4">
    <name type="scientific">Vibrio europaeus</name>
    <dbReference type="NCBI Taxonomy" id="300876"/>
    <lineage>
        <taxon>Bacteria</taxon>
        <taxon>Pseudomonadati</taxon>
        <taxon>Pseudomonadota</taxon>
        <taxon>Gammaproteobacteria</taxon>
        <taxon>Vibrionales</taxon>
        <taxon>Vibrionaceae</taxon>
        <taxon>Vibrio</taxon>
        <taxon>Vibrio oreintalis group</taxon>
    </lineage>
</organism>
<feature type="domain" description="GPI inositol-deacylase PGAP1-like alpha/beta" evidence="1">
    <location>
        <begin position="60"/>
        <end position="103"/>
    </location>
</feature>
<evidence type="ECO:0000313" key="2">
    <source>
        <dbReference type="EMBL" id="MDC5738923.1"/>
    </source>
</evidence>